<dbReference type="GO" id="GO:0046872">
    <property type="term" value="F:metal ion binding"/>
    <property type="evidence" value="ECO:0007669"/>
    <property type="project" value="InterPro"/>
</dbReference>
<dbReference type="InterPro" id="IPR006121">
    <property type="entry name" value="HMA_dom"/>
</dbReference>
<feature type="domain" description="HMA" evidence="1">
    <location>
        <begin position="53"/>
        <end position="117"/>
    </location>
</feature>
<dbReference type="Proteomes" id="UP000095651">
    <property type="component" value="Unassembled WGS sequence"/>
</dbReference>
<dbReference type="AlphaFoldDB" id="A0A173XEX1"/>
<gene>
    <name evidence="3" type="ORF">DXC39_00780</name>
    <name evidence="2" type="ORF">ERS852407_00387</name>
</gene>
<evidence type="ECO:0000313" key="3">
    <source>
        <dbReference type="EMBL" id="RGM08537.1"/>
    </source>
</evidence>
<evidence type="ECO:0000313" key="2">
    <source>
        <dbReference type="EMBL" id="CUN50259.1"/>
    </source>
</evidence>
<evidence type="ECO:0000313" key="5">
    <source>
        <dbReference type="Proteomes" id="UP000261257"/>
    </source>
</evidence>
<evidence type="ECO:0000259" key="1">
    <source>
        <dbReference type="PROSITE" id="PS50846"/>
    </source>
</evidence>
<dbReference type="EMBL" id="CYZE01000001">
    <property type="protein sequence ID" value="CUN50259.1"/>
    <property type="molecule type" value="Genomic_DNA"/>
</dbReference>
<organism evidence="2 4">
    <name type="scientific">Hungatella hathewayi</name>
    <dbReference type="NCBI Taxonomy" id="154046"/>
    <lineage>
        <taxon>Bacteria</taxon>
        <taxon>Bacillati</taxon>
        <taxon>Bacillota</taxon>
        <taxon>Clostridia</taxon>
        <taxon>Lachnospirales</taxon>
        <taxon>Lachnospiraceae</taxon>
        <taxon>Hungatella</taxon>
    </lineage>
</organism>
<reference evidence="3 5" key="2">
    <citation type="submission" date="2018-08" db="EMBL/GenBank/DDBJ databases">
        <title>A genome reference for cultivated species of the human gut microbiota.</title>
        <authorList>
            <person name="Zou Y."/>
            <person name="Xue W."/>
            <person name="Luo G."/>
        </authorList>
    </citation>
    <scope>NUCLEOTIDE SEQUENCE [LARGE SCALE GENOMIC DNA]</scope>
    <source>
        <strain evidence="3 5">TF05-11AC</strain>
    </source>
</reference>
<dbReference type="Proteomes" id="UP000261257">
    <property type="component" value="Unassembled WGS sequence"/>
</dbReference>
<proteinExistence type="predicted"/>
<dbReference type="CDD" id="cd00371">
    <property type="entry name" value="HMA"/>
    <property type="match status" value="1"/>
</dbReference>
<sequence length="127" mass="13791">MSTIIIGLFLFAMAVCALRLSALRLAGGCCGGSGQPYIPKVKVRDRNRFHYPYHTSLKVSGMSSGNSAVCVENALNSMEGVWAKVNLLNEKVSIYMKQEVNEAALRIVLKDAGYAVSRETEYGAAEL</sequence>
<accession>A0A173XEX1</accession>
<dbReference type="Gene3D" id="3.30.70.100">
    <property type="match status" value="1"/>
</dbReference>
<dbReference type="PROSITE" id="PS50846">
    <property type="entry name" value="HMA_2"/>
    <property type="match status" value="1"/>
</dbReference>
<protein>
    <submittedName>
        <fullName evidence="2">Copper chaperone</fullName>
    </submittedName>
</protein>
<dbReference type="SUPFAM" id="SSF55008">
    <property type="entry name" value="HMA, heavy metal-associated domain"/>
    <property type="match status" value="1"/>
</dbReference>
<dbReference type="InterPro" id="IPR036163">
    <property type="entry name" value="HMA_dom_sf"/>
</dbReference>
<dbReference type="RefSeq" id="WP_055652787.1">
    <property type="nucleotide sequence ID" value="NZ_CABIXC010000001.1"/>
</dbReference>
<name>A0A173XEX1_9FIRM</name>
<evidence type="ECO:0000313" key="4">
    <source>
        <dbReference type="Proteomes" id="UP000095651"/>
    </source>
</evidence>
<dbReference type="EMBL" id="QSSQ01000001">
    <property type="protein sequence ID" value="RGM08537.1"/>
    <property type="molecule type" value="Genomic_DNA"/>
</dbReference>
<reference evidence="2 4" key="1">
    <citation type="submission" date="2015-09" db="EMBL/GenBank/DDBJ databases">
        <authorList>
            <consortium name="Pathogen Informatics"/>
        </authorList>
    </citation>
    <scope>NUCLEOTIDE SEQUENCE [LARGE SCALE GENOMIC DNA]</scope>
    <source>
        <strain evidence="2 4">2789STDY5608850</strain>
    </source>
</reference>